<accession>A0AAE1WLR4</accession>
<reference evidence="2" key="1">
    <citation type="submission" date="2020-06" db="EMBL/GenBank/DDBJ databases">
        <authorList>
            <person name="Li T."/>
            <person name="Hu X."/>
            <person name="Zhang T."/>
            <person name="Song X."/>
            <person name="Zhang H."/>
            <person name="Dai N."/>
            <person name="Sheng W."/>
            <person name="Hou X."/>
            <person name="Wei L."/>
        </authorList>
    </citation>
    <scope>NUCLEOTIDE SEQUENCE</scope>
    <source>
        <strain evidence="2">K16</strain>
        <tissue evidence="2">Leaf</tissue>
    </source>
</reference>
<protein>
    <submittedName>
        <fullName evidence="2">ABC transporter C family member 13</fullName>
    </submittedName>
</protein>
<reference evidence="2" key="2">
    <citation type="journal article" date="2024" name="Plant">
        <title>Genomic evolution and insights into agronomic trait innovations of Sesamum species.</title>
        <authorList>
            <person name="Miao H."/>
            <person name="Wang L."/>
            <person name="Qu L."/>
            <person name="Liu H."/>
            <person name="Sun Y."/>
            <person name="Le M."/>
            <person name="Wang Q."/>
            <person name="Wei S."/>
            <person name="Zheng Y."/>
            <person name="Lin W."/>
            <person name="Duan Y."/>
            <person name="Cao H."/>
            <person name="Xiong S."/>
            <person name="Wang X."/>
            <person name="Wei L."/>
            <person name="Li C."/>
            <person name="Ma Q."/>
            <person name="Ju M."/>
            <person name="Zhao R."/>
            <person name="Li G."/>
            <person name="Mu C."/>
            <person name="Tian Q."/>
            <person name="Mei H."/>
            <person name="Zhang T."/>
            <person name="Gao T."/>
            <person name="Zhang H."/>
        </authorList>
    </citation>
    <scope>NUCLEOTIDE SEQUENCE</scope>
    <source>
        <strain evidence="2">K16</strain>
    </source>
</reference>
<name>A0AAE1WLR4_9LAMI</name>
<sequence>MFSDENEILHHSMLSSVSWCGTRMEFQSVLTIYILHFCALMILSSFNKIIGTGNNGGGVQKGQLSFCVLSDILNPQFDIQVAILIVSRCGTWSDVLCSGILCFWWIIKTLLLIPRLEIVFSSPQVVRWIKEICGAITDIIFGILINIMRMKVASYRNSSMVDSLLPYQRETEEGQFRDSESVCRIWRLMTFKTIDPVMQHGVNKQLDFEDLLQLPIDMDPSSCHALLLRMWDAQKGNNLSGASLFKTICSAYGWPYFCIGLLKDSLRVSVGLNFLDGA</sequence>
<feature type="transmembrane region" description="Helical" evidence="1">
    <location>
        <begin position="128"/>
        <end position="148"/>
    </location>
</feature>
<dbReference type="AlphaFoldDB" id="A0AAE1WLR4"/>
<evidence type="ECO:0000313" key="3">
    <source>
        <dbReference type="Proteomes" id="UP001289374"/>
    </source>
</evidence>
<comment type="caution">
    <text evidence="2">The sequence shown here is derived from an EMBL/GenBank/DDBJ whole genome shotgun (WGS) entry which is preliminary data.</text>
</comment>
<organism evidence="2 3">
    <name type="scientific">Sesamum angolense</name>
    <dbReference type="NCBI Taxonomy" id="2727404"/>
    <lineage>
        <taxon>Eukaryota</taxon>
        <taxon>Viridiplantae</taxon>
        <taxon>Streptophyta</taxon>
        <taxon>Embryophyta</taxon>
        <taxon>Tracheophyta</taxon>
        <taxon>Spermatophyta</taxon>
        <taxon>Magnoliopsida</taxon>
        <taxon>eudicotyledons</taxon>
        <taxon>Gunneridae</taxon>
        <taxon>Pentapetalae</taxon>
        <taxon>asterids</taxon>
        <taxon>lamiids</taxon>
        <taxon>Lamiales</taxon>
        <taxon>Pedaliaceae</taxon>
        <taxon>Sesamum</taxon>
    </lineage>
</organism>
<proteinExistence type="predicted"/>
<dbReference type="EMBL" id="JACGWL010000009">
    <property type="protein sequence ID" value="KAK4395413.1"/>
    <property type="molecule type" value="Genomic_DNA"/>
</dbReference>
<keyword evidence="1" id="KW-1133">Transmembrane helix</keyword>
<evidence type="ECO:0000313" key="2">
    <source>
        <dbReference type="EMBL" id="KAK4395413.1"/>
    </source>
</evidence>
<evidence type="ECO:0000256" key="1">
    <source>
        <dbReference type="SAM" id="Phobius"/>
    </source>
</evidence>
<gene>
    <name evidence="2" type="ORF">Sango_1695600</name>
</gene>
<feature type="transmembrane region" description="Helical" evidence="1">
    <location>
        <begin position="26"/>
        <end position="46"/>
    </location>
</feature>
<dbReference type="Proteomes" id="UP001289374">
    <property type="component" value="Unassembled WGS sequence"/>
</dbReference>
<keyword evidence="1" id="KW-0812">Transmembrane</keyword>
<feature type="transmembrane region" description="Helical" evidence="1">
    <location>
        <begin position="95"/>
        <end position="116"/>
    </location>
</feature>
<keyword evidence="1" id="KW-0472">Membrane</keyword>
<keyword evidence="3" id="KW-1185">Reference proteome</keyword>